<dbReference type="EMBL" id="CP026924">
    <property type="protein sequence ID" value="AVH40314.1"/>
    <property type="molecule type" value="Genomic_DNA"/>
</dbReference>
<reference evidence="1 2" key="1">
    <citation type="submission" date="2018-02" db="EMBL/GenBank/DDBJ databases">
        <title>Complete genome sequence of Agrobacterium tumefaciens 1D1609.</title>
        <authorList>
            <person name="Cho S.-T."/>
            <person name="Haryono M."/>
            <person name="Chang H.-H."/>
            <person name="Santos M.N."/>
            <person name="Lai E.-M."/>
            <person name="Kuo C.-H."/>
        </authorList>
    </citation>
    <scope>NUCLEOTIDE SEQUENCE [LARGE SCALE GENOMIC DNA]</scope>
    <source>
        <strain evidence="1 2">1D1609</strain>
    </source>
</reference>
<dbReference type="Proteomes" id="UP000237717">
    <property type="component" value="Chromosome I"/>
</dbReference>
<protein>
    <submittedName>
        <fullName evidence="1">Uncharacterized protein</fullName>
    </submittedName>
</protein>
<accession>A0A2L2L7I9</accession>
<sequence>MAVEATVGETCGLHHLRHADCIETLLAKQSARHVQNAAPILDHLLAADLHFKILHRTH</sequence>
<gene>
    <name evidence="1" type="ORF">At1D1609_02580</name>
</gene>
<dbReference type="AlphaFoldDB" id="A0A2L2L7I9"/>
<name>A0A2L2L7I9_AGRTU</name>
<organism evidence="1 2">
    <name type="scientific">Agrobacterium tumefaciens</name>
    <dbReference type="NCBI Taxonomy" id="358"/>
    <lineage>
        <taxon>Bacteria</taxon>
        <taxon>Pseudomonadati</taxon>
        <taxon>Pseudomonadota</taxon>
        <taxon>Alphaproteobacteria</taxon>
        <taxon>Hyphomicrobiales</taxon>
        <taxon>Rhizobiaceae</taxon>
        <taxon>Rhizobium/Agrobacterium group</taxon>
        <taxon>Agrobacterium</taxon>
        <taxon>Agrobacterium tumefaciens complex</taxon>
    </lineage>
</organism>
<proteinExistence type="predicted"/>
<evidence type="ECO:0000313" key="1">
    <source>
        <dbReference type="EMBL" id="AVH40314.1"/>
    </source>
</evidence>
<evidence type="ECO:0000313" key="2">
    <source>
        <dbReference type="Proteomes" id="UP000237717"/>
    </source>
</evidence>